<dbReference type="SUPFAM" id="SSF46955">
    <property type="entry name" value="Putative DNA-binding domain"/>
    <property type="match status" value="1"/>
</dbReference>
<proteinExistence type="predicted"/>
<dbReference type="EMBL" id="CXOJ01000005">
    <property type="protein sequence ID" value="CTP83355.1"/>
    <property type="molecule type" value="Genomic_DNA"/>
</dbReference>
<reference evidence="1 2" key="1">
    <citation type="submission" date="2015-07" db="EMBL/GenBank/DDBJ databases">
        <authorList>
            <person name="Noorani M."/>
        </authorList>
    </citation>
    <scope>NUCLEOTIDE SEQUENCE [LARGE SCALE GENOMIC DNA]</scope>
    <source>
        <strain evidence="1">LMG730</strain>
    </source>
</reference>
<sequence>MRPSTSAPCARRLGSTTVTALPVNQAAAALGVPCGTLRRWLREGCPAVTRGRRGRGQAALVDPAQVLQWREAGERDRIYLELAGAVPAVIAQAACESMRMAGGIDKRRLAGVQAATWYVATNAVLDHLRERCPAVPELADVPEEIEQLRKIAR</sequence>
<evidence type="ECO:0000313" key="2">
    <source>
        <dbReference type="Proteomes" id="UP000045978"/>
    </source>
</evidence>
<dbReference type="Gene3D" id="1.10.10.10">
    <property type="entry name" value="Winged helix-like DNA-binding domain superfamily/Winged helix DNA-binding domain"/>
    <property type="match status" value="1"/>
</dbReference>
<dbReference type="InterPro" id="IPR036388">
    <property type="entry name" value="WH-like_DNA-bd_sf"/>
</dbReference>
<name>A0A0K2ZJ07_9XANT</name>
<dbReference type="Proteomes" id="UP000045978">
    <property type="component" value="Unassembled WGS sequence"/>
</dbReference>
<gene>
    <name evidence="1" type="ORF">XTPLMG730_0426</name>
</gene>
<evidence type="ECO:0008006" key="3">
    <source>
        <dbReference type="Google" id="ProtNLM"/>
    </source>
</evidence>
<accession>A0A0K2ZJ07</accession>
<evidence type="ECO:0000313" key="1">
    <source>
        <dbReference type="EMBL" id="CTP83355.1"/>
    </source>
</evidence>
<protein>
    <recommendedName>
        <fullName evidence="3">Helix-turn-helix domain-containing protein</fullName>
    </recommendedName>
</protein>
<dbReference type="AlphaFoldDB" id="A0A0K2ZJ07"/>
<dbReference type="InterPro" id="IPR009061">
    <property type="entry name" value="DNA-bd_dom_put_sf"/>
</dbReference>
<organism evidence="1 2">
    <name type="scientific">Xanthomonas graminis pv. phlei</name>
    <dbReference type="NCBI Taxonomy" id="487906"/>
    <lineage>
        <taxon>Bacteria</taxon>
        <taxon>Pseudomonadati</taxon>
        <taxon>Pseudomonadota</taxon>
        <taxon>Gammaproteobacteria</taxon>
        <taxon>Lysobacterales</taxon>
        <taxon>Lysobacteraceae</taxon>
        <taxon>Xanthomonas</taxon>
        <taxon>Xanthomonas translucens group</taxon>
        <taxon>Xanthomonas graminis</taxon>
    </lineage>
</organism>